<sequence>MTTLSSEMSTTVFGRVGGDIARSAPYLVTTLKGTGFMNLRALFGVGGGLSIVWCVCCVREHEHMLVCATIMECIWFACEIYGVACESVSNG</sequence>
<dbReference type="EMBL" id="KV429065">
    <property type="protein sequence ID" value="KZT68587.1"/>
    <property type="molecule type" value="Genomic_DNA"/>
</dbReference>
<accession>A0A165PSR3</accession>
<evidence type="ECO:0000313" key="2">
    <source>
        <dbReference type="Proteomes" id="UP000076727"/>
    </source>
</evidence>
<keyword evidence="2" id="KW-1185">Reference proteome</keyword>
<dbReference type="AlphaFoldDB" id="A0A165PSR3"/>
<reference evidence="1 2" key="1">
    <citation type="journal article" date="2016" name="Mol. Biol. Evol.">
        <title>Comparative Genomics of Early-Diverging Mushroom-Forming Fungi Provides Insights into the Origins of Lignocellulose Decay Capabilities.</title>
        <authorList>
            <person name="Nagy L.G."/>
            <person name="Riley R."/>
            <person name="Tritt A."/>
            <person name="Adam C."/>
            <person name="Daum C."/>
            <person name="Floudas D."/>
            <person name="Sun H."/>
            <person name="Yadav J.S."/>
            <person name="Pangilinan J."/>
            <person name="Larsson K.H."/>
            <person name="Matsuura K."/>
            <person name="Barry K."/>
            <person name="Labutti K."/>
            <person name="Kuo R."/>
            <person name="Ohm R.A."/>
            <person name="Bhattacharya S.S."/>
            <person name="Shirouzu T."/>
            <person name="Yoshinaga Y."/>
            <person name="Martin F.M."/>
            <person name="Grigoriev I.V."/>
            <person name="Hibbett D.S."/>
        </authorList>
    </citation>
    <scope>NUCLEOTIDE SEQUENCE [LARGE SCALE GENOMIC DNA]</scope>
    <source>
        <strain evidence="1 2">L-15889</strain>
    </source>
</reference>
<dbReference type="Proteomes" id="UP000076727">
    <property type="component" value="Unassembled WGS sequence"/>
</dbReference>
<name>A0A165PSR3_9APHY</name>
<protein>
    <submittedName>
        <fullName evidence="1">Uncharacterized protein</fullName>
    </submittedName>
</protein>
<gene>
    <name evidence="1" type="ORF">DAEQUDRAFT_727709</name>
</gene>
<organism evidence="1 2">
    <name type="scientific">Daedalea quercina L-15889</name>
    <dbReference type="NCBI Taxonomy" id="1314783"/>
    <lineage>
        <taxon>Eukaryota</taxon>
        <taxon>Fungi</taxon>
        <taxon>Dikarya</taxon>
        <taxon>Basidiomycota</taxon>
        <taxon>Agaricomycotina</taxon>
        <taxon>Agaricomycetes</taxon>
        <taxon>Polyporales</taxon>
        <taxon>Fomitopsis</taxon>
    </lineage>
</organism>
<evidence type="ECO:0000313" key="1">
    <source>
        <dbReference type="EMBL" id="KZT68587.1"/>
    </source>
</evidence>
<proteinExistence type="predicted"/>